<dbReference type="CDD" id="cd09272">
    <property type="entry name" value="RNase_HI_RT_Ty1"/>
    <property type="match status" value="1"/>
</dbReference>
<protein>
    <recommendedName>
        <fullName evidence="1">Reverse transcriptase Ty1/copia-type domain-containing protein</fullName>
    </recommendedName>
</protein>
<dbReference type="AlphaFoldDB" id="A0A2N9IH00"/>
<dbReference type="Pfam" id="PF07727">
    <property type="entry name" value="RVT_2"/>
    <property type="match status" value="1"/>
</dbReference>
<gene>
    <name evidence="2" type="ORF">FSB_LOCUS51467</name>
</gene>
<dbReference type="EMBL" id="OIVN01005678">
    <property type="protein sequence ID" value="SPD23585.1"/>
    <property type="molecule type" value="Genomic_DNA"/>
</dbReference>
<proteinExistence type="predicted"/>
<dbReference type="InterPro" id="IPR043502">
    <property type="entry name" value="DNA/RNA_pol_sf"/>
</dbReference>
<organism evidence="2">
    <name type="scientific">Fagus sylvatica</name>
    <name type="common">Beechnut</name>
    <dbReference type="NCBI Taxonomy" id="28930"/>
    <lineage>
        <taxon>Eukaryota</taxon>
        <taxon>Viridiplantae</taxon>
        <taxon>Streptophyta</taxon>
        <taxon>Embryophyta</taxon>
        <taxon>Tracheophyta</taxon>
        <taxon>Spermatophyta</taxon>
        <taxon>Magnoliopsida</taxon>
        <taxon>eudicotyledons</taxon>
        <taxon>Gunneridae</taxon>
        <taxon>Pentapetalae</taxon>
        <taxon>rosids</taxon>
        <taxon>fabids</taxon>
        <taxon>Fagales</taxon>
        <taxon>Fagaceae</taxon>
        <taxon>Fagus</taxon>
    </lineage>
</organism>
<reference evidence="2" key="1">
    <citation type="submission" date="2018-02" db="EMBL/GenBank/DDBJ databases">
        <authorList>
            <person name="Cohen D.B."/>
            <person name="Kent A.D."/>
        </authorList>
    </citation>
    <scope>NUCLEOTIDE SEQUENCE</scope>
</reference>
<evidence type="ECO:0000259" key="1">
    <source>
        <dbReference type="Pfam" id="PF07727"/>
    </source>
</evidence>
<feature type="domain" description="Reverse transcriptase Ty1/copia-type" evidence="1">
    <location>
        <begin position="21"/>
        <end position="126"/>
    </location>
</feature>
<dbReference type="SUPFAM" id="SSF56672">
    <property type="entry name" value="DNA/RNA polymerases"/>
    <property type="match status" value="1"/>
</dbReference>
<name>A0A2N9IH00_FAGSY</name>
<dbReference type="InterPro" id="IPR013103">
    <property type="entry name" value="RVT_2"/>
</dbReference>
<evidence type="ECO:0000313" key="2">
    <source>
        <dbReference type="EMBL" id="SPD23585.1"/>
    </source>
</evidence>
<accession>A0A2N9IH00</accession>
<dbReference type="PANTHER" id="PTHR11439:SF461">
    <property type="entry name" value="OS10G0432200 PROTEIN"/>
    <property type="match status" value="1"/>
</dbReference>
<dbReference type="PANTHER" id="PTHR11439">
    <property type="entry name" value="GAG-POL-RELATED RETROTRANSPOSON"/>
    <property type="match status" value="1"/>
</dbReference>
<sequence length="286" mass="32081">MDVKNAFLNRDLSEEVYISTVSRLGFSISSYDSTLFLRRTGKRTILLLLYVDDLIITGDDLSGIQELKDFLSQIFEMKDLGHLSYFLGLEITSSNDGFYLTQDKYTSDLLSRAGLTDHKIVDTPIELNACVTPSSGEPLPNPTLYRQLFMFAPRSTHYAAVLCILQYLKGTLFHGLHFSAQSPLILRAYSDAGQGILLIADPLLDLGASTSSTTPIYYDNRSAIQIARNDVFHERTKHIEIDCHLVRHHLLQGSLQLISVSSHDQLADIFTKSHPTGHFRDLVSKL</sequence>